<dbReference type="Gene3D" id="1.20.1260.10">
    <property type="match status" value="1"/>
</dbReference>
<proteinExistence type="predicted"/>
<sequence>MNLLIEHIVDLMMKIEHLGDEMYRRLMEQAQTEELKSLFFDLAGQEQEHYRIYKELRESLLVEGLPKLSEEREAYLNQLIKDTLLVLDLSKTITTMEEGVKHALRMEKETILMLYELRALIREEHYPVLDKIIEEEQKHFLWIMERA</sequence>
<feature type="domain" description="Rubrerythrin diiron-binding" evidence="1">
    <location>
        <begin position="14"/>
        <end position="139"/>
    </location>
</feature>
<dbReference type="InterPro" id="IPR009078">
    <property type="entry name" value="Ferritin-like_SF"/>
</dbReference>
<dbReference type="InterPro" id="IPR003251">
    <property type="entry name" value="Rr_diiron-bd_dom"/>
</dbReference>
<comment type="caution">
    <text evidence="2">The sequence shown here is derived from an EMBL/GenBank/DDBJ whole genome shotgun (WGS) entry which is preliminary data.</text>
</comment>
<dbReference type="Proteomes" id="UP001595916">
    <property type="component" value="Unassembled WGS sequence"/>
</dbReference>
<dbReference type="InterPro" id="IPR012347">
    <property type="entry name" value="Ferritin-like"/>
</dbReference>
<dbReference type="SUPFAM" id="SSF47240">
    <property type="entry name" value="Ferritin-like"/>
    <property type="match status" value="1"/>
</dbReference>
<protein>
    <submittedName>
        <fullName evidence="2">Ferritin family protein</fullName>
    </submittedName>
</protein>
<keyword evidence="3" id="KW-1185">Reference proteome</keyword>
<gene>
    <name evidence="2" type="ORF">ACFO4R_09415</name>
</gene>
<evidence type="ECO:0000313" key="2">
    <source>
        <dbReference type="EMBL" id="MFC4805299.1"/>
    </source>
</evidence>
<name>A0ABV9QN20_9FIRM</name>
<dbReference type="EMBL" id="JBHSHL010000043">
    <property type="protein sequence ID" value="MFC4805299.1"/>
    <property type="molecule type" value="Genomic_DNA"/>
</dbReference>
<organism evidence="2 3">
    <name type="scientific">Filifactor villosus</name>
    <dbReference type="NCBI Taxonomy" id="29374"/>
    <lineage>
        <taxon>Bacteria</taxon>
        <taxon>Bacillati</taxon>
        <taxon>Bacillota</taxon>
        <taxon>Clostridia</taxon>
        <taxon>Peptostreptococcales</taxon>
        <taxon>Filifactoraceae</taxon>
        <taxon>Filifactor</taxon>
    </lineage>
</organism>
<accession>A0ABV9QN20</accession>
<evidence type="ECO:0000259" key="1">
    <source>
        <dbReference type="Pfam" id="PF02915"/>
    </source>
</evidence>
<dbReference type="Pfam" id="PF02915">
    <property type="entry name" value="Rubrerythrin"/>
    <property type="match status" value="1"/>
</dbReference>
<evidence type="ECO:0000313" key="3">
    <source>
        <dbReference type="Proteomes" id="UP001595916"/>
    </source>
</evidence>
<reference evidence="3" key="1">
    <citation type="journal article" date="2019" name="Int. J. Syst. Evol. Microbiol.">
        <title>The Global Catalogue of Microorganisms (GCM) 10K type strain sequencing project: providing services to taxonomists for standard genome sequencing and annotation.</title>
        <authorList>
            <consortium name="The Broad Institute Genomics Platform"/>
            <consortium name="The Broad Institute Genome Sequencing Center for Infectious Disease"/>
            <person name="Wu L."/>
            <person name="Ma J."/>
        </authorList>
    </citation>
    <scope>NUCLEOTIDE SEQUENCE [LARGE SCALE GENOMIC DNA]</scope>
    <source>
        <strain evidence="3">CCUG 46385</strain>
    </source>
</reference>
<dbReference type="RefSeq" id="WP_379788847.1">
    <property type="nucleotide sequence ID" value="NZ_JBHSHL010000043.1"/>
</dbReference>